<dbReference type="PANTHER" id="PTHR42743:SF10">
    <property type="entry name" value="D-ALANINE AMINOTRANSFERASE"/>
    <property type="match status" value="1"/>
</dbReference>
<dbReference type="Proteomes" id="UP000619534">
    <property type="component" value="Unassembled WGS sequence"/>
</dbReference>
<evidence type="ECO:0000256" key="8">
    <source>
        <dbReference type="ARBA" id="ARBA00022898"/>
    </source>
</evidence>
<evidence type="ECO:0000256" key="11">
    <source>
        <dbReference type="ARBA" id="ARBA00033391"/>
    </source>
</evidence>
<dbReference type="EMBL" id="BMCJ01000001">
    <property type="protein sequence ID" value="GGC73419.1"/>
    <property type="molecule type" value="Genomic_DNA"/>
</dbReference>
<dbReference type="InterPro" id="IPR043132">
    <property type="entry name" value="BCAT-like_C"/>
</dbReference>
<dbReference type="InterPro" id="IPR001544">
    <property type="entry name" value="Aminotrans_IV"/>
</dbReference>
<evidence type="ECO:0000256" key="1">
    <source>
        <dbReference type="ARBA" id="ARBA00001933"/>
    </source>
</evidence>
<comment type="catalytic activity">
    <reaction evidence="12">
        <text>D-alanine + 2-oxoglutarate = D-glutamate + pyruvate</text>
        <dbReference type="Rhea" id="RHEA:15869"/>
        <dbReference type="ChEBI" id="CHEBI:15361"/>
        <dbReference type="ChEBI" id="CHEBI:16810"/>
        <dbReference type="ChEBI" id="CHEBI:29986"/>
        <dbReference type="ChEBI" id="CHEBI:57416"/>
        <dbReference type="EC" id="2.6.1.21"/>
    </reaction>
</comment>
<dbReference type="CDD" id="cd01558">
    <property type="entry name" value="D-AAT_like"/>
    <property type="match status" value="1"/>
</dbReference>
<dbReference type="NCBIfam" id="TIGR01121">
    <property type="entry name" value="D_amino_aminoT"/>
    <property type="match status" value="1"/>
</dbReference>
<name>A0ABQ1NDQ2_9BACI</name>
<dbReference type="InterPro" id="IPR005784">
    <property type="entry name" value="D_amino_transT"/>
</dbReference>
<dbReference type="SUPFAM" id="SSF56752">
    <property type="entry name" value="D-aminoacid aminotransferase-like PLP-dependent enzymes"/>
    <property type="match status" value="1"/>
</dbReference>
<evidence type="ECO:0000256" key="2">
    <source>
        <dbReference type="ARBA" id="ARBA00009320"/>
    </source>
</evidence>
<evidence type="ECO:0000256" key="7">
    <source>
        <dbReference type="ARBA" id="ARBA00022679"/>
    </source>
</evidence>
<comment type="caution">
    <text evidence="13">The sequence shown here is derived from an EMBL/GenBank/DDBJ whole genome shotgun (WGS) entry which is preliminary data.</text>
</comment>
<evidence type="ECO:0000256" key="5">
    <source>
        <dbReference type="ARBA" id="ARBA00021779"/>
    </source>
</evidence>
<dbReference type="Pfam" id="PF01063">
    <property type="entry name" value="Aminotran_4"/>
    <property type="match status" value="1"/>
</dbReference>
<dbReference type="GO" id="GO:0008483">
    <property type="term" value="F:transaminase activity"/>
    <property type="evidence" value="ECO:0007669"/>
    <property type="project" value="UniProtKB-KW"/>
</dbReference>
<accession>A0ABQ1NDQ2</accession>
<evidence type="ECO:0000256" key="6">
    <source>
        <dbReference type="ARBA" id="ARBA00022576"/>
    </source>
</evidence>
<evidence type="ECO:0000313" key="14">
    <source>
        <dbReference type="Proteomes" id="UP000619534"/>
    </source>
</evidence>
<comment type="cofactor">
    <cofactor evidence="1">
        <name>pyridoxal 5'-phosphate</name>
        <dbReference type="ChEBI" id="CHEBI:597326"/>
    </cofactor>
</comment>
<keyword evidence="14" id="KW-1185">Reference proteome</keyword>
<evidence type="ECO:0000313" key="13">
    <source>
        <dbReference type="EMBL" id="GGC73419.1"/>
    </source>
</evidence>
<reference evidence="14" key="1">
    <citation type="journal article" date="2019" name="Int. J. Syst. Evol. Microbiol.">
        <title>The Global Catalogue of Microorganisms (GCM) 10K type strain sequencing project: providing services to taxonomists for standard genome sequencing and annotation.</title>
        <authorList>
            <consortium name="The Broad Institute Genomics Platform"/>
            <consortium name="The Broad Institute Genome Sequencing Center for Infectious Disease"/>
            <person name="Wu L."/>
            <person name="Ma J."/>
        </authorList>
    </citation>
    <scope>NUCLEOTIDE SEQUENCE [LARGE SCALE GENOMIC DNA]</scope>
    <source>
        <strain evidence="14">CCM 7282</strain>
    </source>
</reference>
<gene>
    <name evidence="13" type="ORF">GCM10007216_00050</name>
</gene>
<keyword evidence="7" id="KW-0808">Transferase</keyword>
<dbReference type="RefSeq" id="WP_062444034.1">
    <property type="nucleotide sequence ID" value="NZ_BMCJ01000001.1"/>
</dbReference>
<evidence type="ECO:0000256" key="10">
    <source>
        <dbReference type="ARBA" id="ARBA00033316"/>
    </source>
</evidence>
<organism evidence="13 14">
    <name type="scientific">Thalassobacillus devorans</name>
    <dbReference type="NCBI Taxonomy" id="279813"/>
    <lineage>
        <taxon>Bacteria</taxon>
        <taxon>Bacillati</taxon>
        <taxon>Bacillota</taxon>
        <taxon>Bacilli</taxon>
        <taxon>Bacillales</taxon>
        <taxon>Bacillaceae</taxon>
        <taxon>Thalassobacillus</taxon>
    </lineage>
</organism>
<comment type="similarity">
    <text evidence="2">Belongs to the class-IV pyridoxal-phosphate-dependent aminotransferase family.</text>
</comment>
<evidence type="ECO:0000256" key="4">
    <source>
        <dbReference type="ARBA" id="ARBA00012874"/>
    </source>
</evidence>
<evidence type="ECO:0000256" key="9">
    <source>
        <dbReference type="ARBA" id="ARBA00030138"/>
    </source>
</evidence>
<keyword evidence="8" id="KW-0663">Pyridoxal phosphate</keyword>
<evidence type="ECO:0000256" key="12">
    <source>
        <dbReference type="ARBA" id="ARBA00047911"/>
    </source>
</evidence>
<dbReference type="InterPro" id="IPR043131">
    <property type="entry name" value="BCAT-like_N"/>
</dbReference>
<dbReference type="InterPro" id="IPR050571">
    <property type="entry name" value="Class-IV_PLP-Dep_Aminotrnsfr"/>
</dbReference>
<dbReference type="InterPro" id="IPR036038">
    <property type="entry name" value="Aminotransferase-like"/>
</dbReference>
<evidence type="ECO:0000256" key="3">
    <source>
        <dbReference type="ARBA" id="ARBA00011738"/>
    </source>
</evidence>
<protein>
    <recommendedName>
        <fullName evidence="5">D-alanine aminotransferase</fullName>
        <ecNumber evidence="4">2.6.1.21</ecNumber>
    </recommendedName>
    <alternativeName>
        <fullName evidence="11">D-amino acid aminotransferase</fullName>
    </alternativeName>
    <alternativeName>
        <fullName evidence="9">D-amino acid transaminase</fullName>
    </alternativeName>
    <alternativeName>
        <fullName evidence="10">D-aspartate aminotransferase</fullName>
    </alternativeName>
</protein>
<dbReference type="Gene3D" id="3.30.470.10">
    <property type="match status" value="1"/>
</dbReference>
<dbReference type="EC" id="2.6.1.21" evidence="4"/>
<comment type="subunit">
    <text evidence="3">Homodimer.</text>
</comment>
<proteinExistence type="inferred from homology"/>
<dbReference type="Gene3D" id="3.20.10.10">
    <property type="entry name" value="D-amino Acid Aminotransferase, subunit A, domain 2"/>
    <property type="match status" value="1"/>
</dbReference>
<keyword evidence="6 13" id="KW-0032">Aminotransferase</keyword>
<dbReference type="PANTHER" id="PTHR42743">
    <property type="entry name" value="AMINO-ACID AMINOTRANSFERASE"/>
    <property type="match status" value="1"/>
</dbReference>
<sequence>MAIKPIILSGKEFVNHDELSYPFEERGLQFGDGVYEVIRVYSGSYYLLNEHVDRLFRSAAAIKIALPFSKNELRELLDQLLEKNMVDMDAKVYLQVTRGSAARDHAFPADVAANFYAYAQELPRNLVAMKSGGSVISHKDLRWDWCYIKSLNLLPNVLAKQEAKESGCVEAILHKDGLVTEGSSSNAYLVRDGKVFTHPAKENILHGCVRMRVEQFCRDLDIPFVEDAFRVEDIQYADEMFISSSTAEITPVIEFDGKKIGNGVPGEVTQKLQHAYEQDAGIPMANSLFESMERQNA</sequence>